<dbReference type="InterPro" id="IPR008271">
    <property type="entry name" value="Ser/Thr_kinase_AS"/>
</dbReference>
<evidence type="ECO:0000313" key="6">
    <source>
        <dbReference type="EMBL" id="MBD8526139.1"/>
    </source>
</evidence>
<dbReference type="PANTHER" id="PTHR24348:SF68">
    <property type="entry name" value="SERINE_THREONINE-PROTEIN KINASE ATG1C"/>
    <property type="match status" value="1"/>
</dbReference>
<dbReference type="GO" id="GO:0005737">
    <property type="term" value="C:cytoplasm"/>
    <property type="evidence" value="ECO:0007669"/>
    <property type="project" value="TreeGrafter"/>
</dbReference>
<dbReference type="InterPro" id="IPR011009">
    <property type="entry name" value="Kinase-like_dom_sf"/>
</dbReference>
<keyword evidence="2 4" id="KW-0067">ATP-binding</keyword>
<keyword evidence="6" id="KW-0808">Transferase</keyword>
<dbReference type="SMART" id="SM00220">
    <property type="entry name" value="S_TKc"/>
    <property type="match status" value="1"/>
</dbReference>
<evidence type="ECO:0000259" key="5">
    <source>
        <dbReference type="PROSITE" id="PS50011"/>
    </source>
</evidence>
<feature type="repeat" description="TPR" evidence="3">
    <location>
        <begin position="640"/>
        <end position="673"/>
    </location>
</feature>
<dbReference type="Gene3D" id="1.10.510.10">
    <property type="entry name" value="Transferase(Phosphotransferase) domain 1"/>
    <property type="match status" value="1"/>
</dbReference>
<dbReference type="SUPFAM" id="SSF56112">
    <property type="entry name" value="Protein kinase-like (PK-like)"/>
    <property type="match status" value="1"/>
</dbReference>
<evidence type="ECO:0000256" key="4">
    <source>
        <dbReference type="PROSITE-ProRule" id="PRU10141"/>
    </source>
</evidence>
<dbReference type="AlphaFoldDB" id="A0AAW3ZNC7"/>
<evidence type="ECO:0000256" key="1">
    <source>
        <dbReference type="ARBA" id="ARBA00022741"/>
    </source>
</evidence>
<dbReference type="GO" id="GO:0004674">
    <property type="term" value="F:protein serine/threonine kinase activity"/>
    <property type="evidence" value="ECO:0007669"/>
    <property type="project" value="InterPro"/>
</dbReference>
<dbReference type="InterPro" id="IPR045269">
    <property type="entry name" value="Atg1-like"/>
</dbReference>
<feature type="binding site" evidence="4">
    <location>
        <position position="40"/>
    </location>
    <ligand>
        <name>ATP</name>
        <dbReference type="ChEBI" id="CHEBI:30616"/>
    </ligand>
</feature>
<organism evidence="6 7">
    <name type="scientific">Pseudomarimonas arenosa</name>
    <dbReference type="NCBI Taxonomy" id="2774145"/>
    <lineage>
        <taxon>Bacteria</taxon>
        <taxon>Pseudomonadati</taxon>
        <taxon>Pseudomonadota</taxon>
        <taxon>Gammaproteobacteria</taxon>
        <taxon>Lysobacterales</taxon>
        <taxon>Lysobacteraceae</taxon>
        <taxon>Pseudomarimonas</taxon>
    </lineage>
</organism>
<dbReference type="PROSITE" id="PS00108">
    <property type="entry name" value="PROTEIN_KINASE_ST"/>
    <property type="match status" value="1"/>
</dbReference>
<dbReference type="PANTHER" id="PTHR24348">
    <property type="entry name" value="SERINE/THREONINE-PROTEIN KINASE UNC-51-RELATED"/>
    <property type="match status" value="1"/>
</dbReference>
<feature type="domain" description="Protein kinase" evidence="5">
    <location>
        <begin position="11"/>
        <end position="266"/>
    </location>
</feature>
<dbReference type="CDD" id="cd14014">
    <property type="entry name" value="STKc_PknB_like"/>
    <property type="match status" value="1"/>
</dbReference>
<dbReference type="PROSITE" id="PS00107">
    <property type="entry name" value="PROTEIN_KINASE_ATP"/>
    <property type="match status" value="1"/>
</dbReference>
<keyword evidence="7" id="KW-1185">Reference proteome</keyword>
<keyword evidence="6" id="KW-0418">Kinase</keyword>
<dbReference type="SUPFAM" id="SSF48452">
    <property type="entry name" value="TPR-like"/>
    <property type="match status" value="2"/>
</dbReference>
<accession>A0AAW3ZNC7</accession>
<dbReference type="InterPro" id="IPR019734">
    <property type="entry name" value="TPR_rpt"/>
</dbReference>
<dbReference type="EMBL" id="JACYTR010000017">
    <property type="protein sequence ID" value="MBD8526139.1"/>
    <property type="molecule type" value="Genomic_DNA"/>
</dbReference>
<gene>
    <name evidence="6" type="ORF">IFO71_10360</name>
</gene>
<dbReference type="InterPro" id="IPR011990">
    <property type="entry name" value="TPR-like_helical_dom_sf"/>
</dbReference>
<dbReference type="Gene3D" id="3.30.200.20">
    <property type="entry name" value="Phosphorylase Kinase, domain 1"/>
    <property type="match status" value="1"/>
</dbReference>
<keyword evidence="1 4" id="KW-0547">Nucleotide-binding</keyword>
<dbReference type="Pfam" id="PF00069">
    <property type="entry name" value="Pkinase"/>
    <property type="match status" value="1"/>
</dbReference>
<dbReference type="Proteomes" id="UP000613768">
    <property type="component" value="Unassembled WGS sequence"/>
</dbReference>
<keyword evidence="3" id="KW-0802">TPR repeat</keyword>
<comment type="caution">
    <text evidence="6">The sequence shown here is derived from an EMBL/GenBank/DDBJ whole genome shotgun (WGS) entry which is preliminary data.</text>
</comment>
<reference evidence="6 7" key="1">
    <citation type="submission" date="2020-09" db="EMBL/GenBank/DDBJ databases">
        <title>Pseudoxanthomonas sp. CAU 1598 isolated from sand of Yaerae Beach.</title>
        <authorList>
            <person name="Kim W."/>
        </authorList>
    </citation>
    <scope>NUCLEOTIDE SEQUENCE [LARGE SCALE GENOMIC DNA]</scope>
    <source>
        <strain evidence="6 7">CAU 1598</strain>
    </source>
</reference>
<dbReference type="Gene3D" id="1.25.40.10">
    <property type="entry name" value="Tetratricopeptide repeat domain"/>
    <property type="match status" value="1"/>
</dbReference>
<dbReference type="InterPro" id="IPR017441">
    <property type="entry name" value="Protein_kinase_ATP_BS"/>
</dbReference>
<dbReference type="PROSITE" id="PS50011">
    <property type="entry name" value="PROTEIN_KINASE_DOM"/>
    <property type="match status" value="1"/>
</dbReference>
<dbReference type="InterPro" id="IPR000719">
    <property type="entry name" value="Prot_kinase_dom"/>
</dbReference>
<protein>
    <submittedName>
        <fullName evidence="6">Protein kinase</fullName>
    </submittedName>
</protein>
<evidence type="ECO:0000256" key="3">
    <source>
        <dbReference type="PROSITE-ProRule" id="PRU00339"/>
    </source>
</evidence>
<dbReference type="GO" id="GO:0005524">
    <property type="term" value="F:ATP binding"/>
    <property type="evidence" value="ECO:0007669"/>
    <property type="project" value="UniProtKB-UniRule"/>
</dbReference>
<dbReference type="PROSITE" id="PS50005">
    <property type="entry name" value="TPR"/>
    <property type="match status" value="1"/>
</dbReference>
<dbReference type="RefSeq" id="WP_192029561.1">
    <property type="nucleotide sequence ID" value="NZ_JACYTR010000017.1"/>
</dbReference>
<proteinExistence type="predicted"/>
<evidence type="ECO:0000256" key="2">
    <source>
        <dbReference type="ARBA" id="ARBA00022840"/>
    </source>
</evidence>
<name>A0AAW3ZNC7_9GAMM</name>
<sequence length="1002" mass="108306">MSAPAFDIPGYELIRELGSGGMATVFLATQRSLDRKVAIKVMRRGLADENVEKRFLIEGRTMARLPHPNIVGVYDIVQNESINYIAMEFLEGGSLSDRMREGLSLADAIAVVVQIAGALQYAHDNGIIHRDLKPANIMFRDGVTPVLTDFGIARQQNSEATRLTQTGMMIGTPTYMSPEQATGSDLDGRSDQYSLGVMFYEMLTGRAPFEGSTPIQVVLAHINSPPPPLPPQFSFFQPLLDRMLSKERDQRFPDLKVFVRQLKDLVTGSDALVHQLQFDPTSSSSEQLRALGFSESQIHTGAGPQAPAQAAFARVSSQSAAPRVSGSGPGVRLPPAKKKLPWWIPAAVAAIVAAAGLGGWLMFSGGGGLDPAIERVVSRNLAEVDRLIAAGKLVAPPGDNALELLQEANDLALREVSVYPEAEKRFQQIAGQLRQQAEQALQKQSFEVAKQRLSEAYRVLPDAAENKKLEQAIMAAELAVERQAKVKSLIARAGEAERAGRLAGEGQDNALAILRDALQIDPDSGVAKQAMADLVGKILQPVERSVAAGQLDRAESALQSSASFLAAEPAWQALEQKIQKARQIQAERARIDQLVAAARQQLAAGRVVEPAGNNVVETLQRISEIDPDNSEAGKVRAEAARLLVRAASEAERGGDFSLALTRYDQALQLQPGDSSSQNARKALEQRVGERAAQISRDLTAARDAIAKLHYFSPADSNAHALLQGVIKRQPDEPAAVRLLQDLPRLVRESAEALAARGNLEQAVALLGEAQAVYKNDAEIAALARKLAGQQQQSERLAKRQALLDAVQRALAKRILNADTAREIGFAIAELQKLDPNDIDARRYRDQFLGGVIRVLDASNKLEELDAMEPVIAQIKAQLGDRSEDVRLVVSELAQRRAALTAAEQERLAAMSGVLVLNATPWATVESVVEASSGQSIDLPSERSTPLRLSLPKGSYRVTYKHPLVGRSVVQVVQVDAKATQLSQANFGALTATDYLKRAGYGD</sequence>
<evidence type="ECO:0000313" key="7">
    <source>
        <dbReference type="Proteomes" id="UP000613768"/>
    </source>
</evidence>